<evidence type="ECO:0000256" key="7">
    <source>
        <dbReference type="ARBA" id="ARBA00022490"/>
    </source>
</evidence>
<evidence type="ECO:0000256" key="12">
    <source>
        <dbReference type="ARBA" id="ARBA00022777"/>
    </source>
</evidence>
<dbReference type="SUPFAM" id="SSF47831">
    <property type="entry name" value="Enzyme I of the PEP:sugar phosphotransferase system HPr-binding (sub)domain"/>
    <property type="match status" value="1"/>
</dbReference>
<dbReference type="Pfam" id="PF00391">
    <property type="entry name" value="PEP-utilizers"/>
    <property type="match status" value="1"/>
</dbReference>
<dbReference type="Gene3D" id="1.10.274.10">
    <property type="entry name" value="PtsI, HPr-binding domain"/>
    <property type="match status" value="1"/>
</dbReference>
<dbReference type="Gene3D" id="3.20.20.60">
    <property type="entry name" value="Phosphoenolpyruvate-binding domains"/>
    <property type="match status" value="1"/>
</dbReference>
<evidence type="ECO:0000256" key="8">
    <source>
        <dbReference type="ARBA" id="ARBA00022597"/>
    </source>
</evidence>
<keyword evidence="6" id="KW-0813">Transport</keyword>
<comment type="catalytic activity">
    <reaction evidence="1">
        <text>L-histidyl-[protein] + phosphoenolpyruvate = N(pros)-phospho-L-histidyl-[protein] + pyruvate</text>
        <dbReference type="Rhea" id="RHEA:23880"/>
        <dbReference type="Rhea" id="RHEA-COMP:9745"/>
        <dbReference type="Rhea" id="RHEA-COMP:9746"/>
        <dbReference type="ChEBI" id="CHEBI:15361"/>
        <dbReference type="ChEBI" id="CHEBI:29979"/>
        <dbReference type="ChEBI" id="CHEBI:58702"/>
        <dbReference type="ChEBI" id="CHEBI:64837"/>
        <dbReference type="EC" id="2.7.3.9"/>
    </reaction>
</comment>
<dbReference type="InterPro" id="IPR050499">
    <property type="entry name" value="PEP-utilizing_PTS_enzyme"/>
</dbReference>
<feature type="domain" description="GAF" evidence="14">
    <location>
        <begin position="32"/>
        <end position="178"/>
    </location>
</feature>
<keyword evidence="8" id="KW-0762">Sugar transport</keyword>
<dbReference type="Gene3D" id="3.50.30.10">
    <property type="entry name" value="Phosphohistidine domain"/>
    <property type="match status" value="1"/>
</dbReference>
<dbReference type="PANTHER" id="PTHR46244:SF6">
    <property type="entry name" value="PHOSPHOENOLPYRUVATE-PROTEIN PHOSPHOTRANSFERASE"/>
    <property type="match status" value="1"/>
</dbReference>
<dbReference type="Pfam" id="PF01590">
    <property type="entry name" value="GAF"/>
    <property type="match status" value="1"/>
</dbReference>
<keyword evidence="13" id="KW-0460">Magnesium</keyword>
<dbReference type="SUPFAM" id="SSF51621">
    <property type="entry name" value="Phosphoenolpyruvate/pyruvate domain"/>
    <property type="match status" value="1"/>
</dbReference>
<keyword evidence="10" id="KW-0598">Phosphotransferase system</keyword>
<dbReference type="InterPro" id="IPR003018">
    <property type="entry name" value="GAF"/>
</dbReference>
<evidence type="ECO:0000256" key="1">
    <source>
        <dbReference type="ARBA" id="ARBA00000683"/>
    </source>
</evidence>
<evidence type="ECO:0000256" key="10">
    <source>
        <dbReference type="ARBA" id="ARBA00022683"/>
    </source>
</evidence>
<dbReference type="Pfam" id="PF02896">
    <property type="entry name" value="PEP-utilizers_C"/>
    <property type="match status" value="1"/>
</dbReference>
<dbReference type="InterPro" id="IPR029016">
    <property type="entry name" value="GAF-like_dom_sf"/>
</dbReference>
<evidence type="ECO:0000256" key="6">
    <source>
        <dbReference type="ARBA" id="ARBA00022448"/>
    </source>
</evidence>
<dbReference type="SUPFAM" id="SSF52009">
    <property type="entry name" value="Phosphohistidine domain"/>
    <property type="match status" value="1"/>
</dbReference>
<keyword evidence="12" id="KW-0418">Kinase</keyword>
<dbReference type="PROSITE" id="PS00742">
    <property type="entry name" value="PEP_ENZYMES_2"/>
    <property type="match status" value="1"/>
</dbReference>
<evidence type="ECO:0000256" key="3">
    <source>
        <dbReference type="ARBA" id="ARBA00004496"/>
    </source>
</evidence>
<dbReference type="SUPFAM" id="SSF55781">
    <property type="entry name" value="GAF domain-like"/>
    <property type="match status" value="1"/>
</dbReference>
<organism evidence="15 16">
    <name type="scientific">Afipia carboxydohydrogena</name>
    <name type="common">Pseudomonas carboxydohydrogena</name>
    <dbReference type="NCBI Taxonomy" id="290"/>
    <lineage>
        <taxon>Bacteria</taxon>
        <taxon>Pseudomonadati</taxon>
        <taxon>Pseudomonadota</taxon>
        <taxon>Alphaproteobacteria</taxon>
        <taxon>Hyphomicrobiales</taxon>
        <taxon>Nitrobacteraceae</taxon>
        <taxon>Afipia</taxon>
    </lineage>
</organism>
<name>A0ABY8BQF9_AFICR</name>
<keyword evidence="16" id="KW-1185">Reference proteome</keyword>
<dbReference type="InterPro" id="IPR040442">
    <property type="entry name" value="Pyrv_kinase-like_dom_sf"/>
</dbReference>
<accession>A0ABY8BQF9</accession>
<dbReference type="InterPro" id="IPR036618">
    <property type="entry name" value="PtsI_HPr-bd_sf"/>
</dbReference>
<dbReference type="GO" id="GO:0008965">
    <property type="term" value="F:phosphoenolpyruvate-protein phosphotransferase activity"/>
    <property type="evidence" value="ECO:0007669"/>
    <property type="project" value="UniProtKB-EC"/>
</dbReference>
<dbReference type="SMART" id="SM00065">
    <property type="entry name" value="GAF"/>
    <property type="match status" value="1"/>
</dbReference>
<dbReference type="InterPro" id="IPR036637">
    <property type="entry name" value="Phosphohistidine_dom_sf"/>
</dbReference>
<keyword evidence="7" id="KW-0963">Cytoplasm</keyword>
<evidence type="ECO:0000313" key="16">
    <source>
        <dbReference type="Proteomes" id="UP001213907"/>
    </source>
</evidence>
<dbReference type="PRINTS" id="PR01736">
    <property type="entry name" value="PHPHTRNFRASE"/>
</dbReference>
<dbReference type="EC" id="2.7.3.9" evidence="5"/>
<dbReference type="InterPro" id="IPR023151">
    <property type="entry name" value="PEP_util_CS"/>
</dbReference>
<dbReference type="PANTHER" id="PTHR46244">
    <property type="entry name" value="PHOSPHOENOLPYRUVATE-PROTEIN PHOSPHOTRANSFERASE"/>
    <property type="match status" value="1"/>
</dbReference>
<keyword evidence="9 15" id="KW-0808">Transferase</keyword>
<reference evidence="15 16" key="1">
    <citation type="submission" date="2022-11" db="EMBL/GenBank/DDBJ databases">
        <authorList>
            <person name="Siebert D."/>
            <person name="Busche T."/>
            <person name="Saydam E."/>
            <person name="Kalinowski J."/>
            <person name="Ruckert C."/>
            <person name="Blombach B."/>
        </authorList>
    </citation>
    <scope>NUCLEOTIDE SEQUENCE [LARGE SCALE GENOMIC DNA]</scope>
    <source>
        <strain evidence="15 16">DSM 1083</strain>
    </source>
</reference>
<evidence type="ECO:0000259" key="14">
    <source>
        <dbReference type="SMART" id="SM00065"/>
    </source>
</evidence>
<comment type="cofactor">
    <cofactor evidence="2">
        <name>Mg(2+)</name>
        <dbReference type="ChEBI" id="CHEBI:18420"/>
    </cofactor>
</comment>
<comment type="similarity">
    <text evidence="4">Belongs to the PEP-utilizing enzyme family.</text>
</comment>
<keyword evidence="11" id="KW-0479">Metal-binding</keyword>
<evidence type="ECO:0000256" key="5">
    <source>
        <dbReference type="ARBA" id="ARBA00012232"/>
    </source>
</evidence>
<evidence type="ECO:0000256" key="2">
    <source>
        <dbReference type="ARBA" id="ARBA00001946"/>
    </source>
</evidence>
<dbReference type="Proteomes" id="UP001213907">
    <property type="component" value="Chromosome"/>
</dbReference>
<dbReference type="NCBIfam" id="TIGR01417">
    <property type="entry name" value="PTS_I_fam"/>
    <property type="match status" value="1"/>
</dbReference>
<dbReference type="Pfam" id="PF05524">
    <property type="entry name" value="PEP-utilisers_N"/>
    <property type="match status" value="1"/>
</dbReference>
<evidence type="ECO:0000313" key="15">
    <source>
        <dbReference type="EMBL" id="WEF51919.1"/>
    </source>
</evidence>
<proteinExistence type="inferred from homology"/>
<sequence>MSEARNERMRSALGGPRVLLRRLREVMAEQVSAQDRLDKIVVLIAANMVAEVCSTYVLRVDNTLELYATEGLNPDAVHKTVLNAHEGLVGLVASEAQPLNLSDAQNHPAYSYRPETGEEIYHSFLGVPILRAGNTLGVLVVQNRARRTYVEEEVEALQTTAMVLAEMIASGELSSLAPPGAEPAARISVHKSGSILSDGIALGHVVLHEPRVVITNYIAEDVPREIKRLDSAVTKLRADLDHMLERGDVADGGDHRDVLEAYRMFANDQGWQHRLREAVATGLTAEAAVERVQSDTRARMLRSTDPYLRDRLHDLEDLGHRLMRQLVGRDHAPSREQLPDNAILVARAMGPAALLDYDRNKLRGLVLEEGTANSHVSIVARALGIPAIGEVANAPGLADPGDAIIVDGTSGSIYVRPSQEIQSAYAERVRFRARRQEQYRELRDKPCRTKDGQPVELMLNAGLVIDLPHIEDAGAAGIGLFRTELQFMVSTSLPRTSEQLSLYRTVLDAAGDKPVTFRTLDIGGDKALPYMDTIVEENPALGWRAIRLGLDRPGLLRGQIRALLRAAAGRALRIMFPMVTVVREFDEAKTMVERELTYLRQHGHTLPERIDVGTMIEVPALLYQLDDLFERVDFVSVGSNDLFQFLYAVDRGNARVTDRFDTMSAPILRALRHVARKGKEAGKSVSLCGEMASQPLGALALIALGYRSMSVNATAHGPVKALILELDAARIEAEMATWLDTPYDRVPIREKLTAFAARRKVCRCSEARARLHPFRCFVRPSLCCPTPNSIFCWPAMPRLRRN</sequence>
<dbReference type="InterPro" id="IPR008279">
    <property type="entry name" value="PEP-util_enz_mobile_dom"/>
</dbReference>
<gene>
    <name evidence="15" type="primary">ptsP</name>
    <name evidence="15" type="ORF">AFIC_000374</name>
</gene>
<evidence type="ECO:0000256" key="9">
    <source>
        <dbReference type="ARBA" id="ARBA00022679"/>
    </source>
</evidence>
<dbReference type="InterPro" id="IPR015813">
    <property type="entry name" value="Pyrv/PenolPyrv_kinase-like_dom"/>
</dbReference>
<protein>
    <recommendedName>
        <fullName evidence="5">phosphoenolpyruvate--protein phosphotransferase</fullName>
        <ecNumber evidence="5">2.7.3.9</ecNumber>
    </recommendedName>
</protein>
<dbReference type="InterPro" id="IPR006318">
    <property type="entry name" value="PTS_EI-like"/>
</dbReference>
<comment type="subcellular location">
    <subcellularLocation>
        <location evidence="3">Cytoplasm</location>
    </subcellularLocation>
</comment>
<evidence type="ECO:0000256" key="4">
    <source>
        <dbReference type="ARBA" id="ARBA00007837"/>
    </source>
</evidence>
<evidence type="ECO:0000256" key="11">
    <source>
        <dbReference type="ARBA" id="ARBA00022723"/>
    </source>
</evidence>
<dbReference type="Gene3D" id="3.30.450.40">
    <property type="match status" value="1"/>
</dbReference>
<dbReference type="InterPro" id="IPR008731">
    <property type="entry name" value="PTS_EIN"/>
</dbReference>
<dbReference type="InterPro" id="IPR000121">
    <property type="entry name" value="PEP_util_C"/>
</dbReference>
<dbReference type="EMBL" id="CP113162">
    <property type="protein sequence ID" value="WEF51919.1"/>
    <property type="molecule type" value="Genomic_DNA"/>
</dbReference>
<evidence type="ECO:0000256" key="13">
    <source>
        <dbReference type="ARBA" id="ARBA00022842"/>
    </source>
</evidence>